<comment type="subcellular location">
    <subcellularLocation>
        <location evidence="1">Membrane</location>
        <topology evidence="1">Multi-pass membrane protein</topology>
    </subcellularLocation>
</comment>
<feature type="transmembrane region" description="Helical" evidence="10">
    <location>
        <begin position="464"/>
        <end position="482"/>
    </location>
</feature>
<accession>A0ABP0E8G7</accession>
<feature type="transmembrane region" description="Helical" evidence="10">
    <location>
        <begin position="424"/>
        <end position="443"/>
    </location>
</feature>
<dbReference type="InterPro" id="IPR004648">
    <property type="entry name" value="Oligpept_transpt"/>
</dbReference>
<evidence type="ECO:0000313" key="12">
    <source>
        <dbReference type="Proteomes" id="UP001497600"/>
    </source>
</evidence>
<feature type="transmembrane region" description="Helical" evidence="10">
    <location>
        <begin position="214"/>
        <end position="234"/>
    </location>
</feature>
<dbReference type="Proteomes" id="UP001497600">
    <property type="component" value="Chromosome C"/>
</dbReference>
<keyword evidence="5" id="KW-0571">Peptide transport</keyword>
<feature type="region of interest" description="Disordered" evidence="9">
    <location>
        <begin position="1"/>
        <end position="22"/>
    </location>
</feature>
<evidence type="ECO:0000256" key="7">
    <source>
        <dbReference type="ARBA" id="ARBA00022989"/>
    </source>
</evidence>
<evidence type="ECO:0000256" key="4">
    <source>
        <dbReference type="ARBA" id="ARBA00022692"/>
    </source>
</evidence>
<feature type="transmembrane region" description="Helical" evidence="10">
    <location>
        <begin position="778"/>
        <end position="800"/>
    </location>
</feature>
<dbReference type="PANTHER" id="PTHR22601">
    <property type="entry name" value="ISP4 LIKE PROTEIN"/>
    <property type="match status" value="1"/>
</dbReference>
<keyword evidence="6" id="KW-0653">Protein transport</keyword>
<feature type="transmembrane region" description="Helical" evidence="10">
    <location>
        <begin position="289"/>
        <end position="306"/>
    </location>
</feature>
<evidence type="ECO:0000256" key="10">
    <source>
        <dbReference type="SAM" id="Phobius"/>
    </source>
</evidence>
<evidence type="ECO:0000256" key="1">
    <source>
        <dbReference type="ARBA" id="ARBA00004141"/>
    </source>
</evidence>
<protein>
    <submittedName>
        <fullName evidence="11">Oligopeptide transporter 2</fullName>
    </submittedName>
</protein>
<feature type="transmembrane region" description="Helical" evidence="10">
    <location>
        <begin position="326"/>
        <end position="345"/>
    </location>
</feature>
<evidence type="ECO:0000256" key="8">
    <source>
        <dbReference type="ARBA" id="ARBA00023136"/>
    </source>
</evidence>
<evidence type="ECO:0000256" key="3">
    <source>
        <dbReference type="ARBA" id="ARBA00022448"/>
    </source>
</evidence>
<sequence length="924" mass="104848">MTTKEGSRPDISSIKSGASRFEPEDHEVDLAAMISQTIAIGDVGISLSSEQKYYILRRLNYDSLVSYEDLSTEATFMIEKVENLKVPEALEILKETLRDYSDDFNFPTNDLDLIQKLVQLAPSHDGNDIKFKLNKDLSEDYKDQKQMSSKEEINVEILADSDSFEGHVPNYYDVTDWNLQVRLEAALQAYHSPYPEVRAISDPFDDPSIPCETLRAYVIGLIWVAIGVFINMFFSQRQPPISLSTPVVQLFLYPSGKLWEYAIPDFKIKITKNYSFRLNPGPWTYKEQMFATIMFSVSAVNAYISYNVYTQRVAVFYDNKWTTMGYQSLLVLSTNFLGFGFAGILRRFAVYPVKAIWPAILPTLALNRALLQPERKENINGWKISRYNFFFLVTGASFLYFWLPDYLFQALSTFNWMTWIAPDNFNLAMITGSVTGLGVNPIPSFDWNVLSFNAPLIVPFYTQVNQFIGMVIAFFVILGVWMSNNKWSGYIPVNSNSIFNNLGGRYSVGKVLNENGLLDEAKYAKYGPPYYSAANLVVYGAFFALYPFSVFYESITRWSAIKDASIGVFKTFRYIHRSGLEGVNDPHSRMMTRYKEVPEWCFLIILVISTVFAIVCVKVYPGTETPVWAIFFAIGINFVFLIPLTALVSSTGWGFGMNVLVELIVGYAIPGNSQALMFIKALGYNIDGQAQNYISDQKMAHYAKVPARAIFRGQLLSVILNSFIGIGVMNWQINSMPDICTPENSLKFTCPGATTYFSASVLWGTIGPKRVFGGLYPVMQYCFLIGFLMVPVALAFKWYAPKKYTKHFQPSIFIGGFLNWAPYNFSYFIGSMYLSIAFMYYIKKHYLTWWEKYNFVLSGALTAGVAFSSIIIFFAVQYHDKSISWWGNNVPYMGIDGGNGQQARLNVTESAPDGYFGLRIGHFP</sequence>
<keyword evidence="4 10" id="KW-0812">Transmembrane</keyword>
<dbReference type="NCBIfam" id="TIGR00728">
    <property type="entry name" value="OPT_sfam"/>
    <property type="match status" value="1"/>
</dbReference>
<evidence type="ECO:0000313" key="11">
    <source>
        <dbReference type="EMBL" id="CAK7899241.1"/>
    </source>
</evidence>
<evidence type="ECO:0000256" key="2">
    <source>
        <dbReference type="ARBA" id="ARBA00008807"/>
    </source>
</evidence>
<feature type="transmembrane region" description="Helical" evidence="10">
    <location>
        <begin position="820"/>
        <end position="842"/>
    </location>
</feature>
<evidence type="ECO:0000256" key="6">
    <source>
        <dbReference type="ARBA" id="ARBA00022927"/>
    </source>
</evidence>
<feature type="transmembrane region" description="Helical" evidence="10">
    <location>
        <begin position="854"/>
        <end position="876"/>
    </location>
</feature>
<organism evidence="11 12">
    <name type="scientific">[Candida] anglica</name>
    <dbReference type="NCBI Taxonomy" id="148631"/>
    <lineage>
        <taxon>Eukaryota</taxon>
        <taxon>Fungi</taxon>
        <taxon>Dikarya</taxon>
        <taxon>Ascomycota</taxon>
        <taxon>Saccharomycotina</taxon>
        <taxon>Pichiomycetes</taxon>
        <taxon>Debaryomycetaceae</taxon>
        <taxon>Kurtzmaniella</taxon>
    </lineage>
</organism>
<name>A0ABP0E8G7_9ASCO</name>
<feature type="transmembrane region" description="Helical" evidence="10">
    <location>
        <begin position="530"/>
        <end position="552"/>
    </location>
</feature>
<gene>
    <name evidence="11" type="primary">OPT2</name>
    <name evidence="11" type="ORF">CAAN4_C01772</name>
</gene>
<dbReference type="EMBL" id="OZ004255">
    <property type="protein sequence ID" value="CAK7899241.1"/>
    <property type="molecule type" value="Genomic_DNA"/>
</dbReference>
<reference evidence="11 12" key="1">
    <citation type="submission" date="2024-01" db="EMBL/GenBank/DDBJ databases">
        <authorList>
            <consortium name="Genoscope - CEA"/>
            <person name="William W."/>
        </authorList>
    </citation>
    <scope>NUCLEOTIDE SEQUENCE [LARGE SCALE GENOMIC DNA]</scope>
    <source>
        <strain evidence="11 12">29B2s-10</strain>
    </source>
</reference>
<dbReference type="Pfam" id="PF03169">
    <property type="entry name" value="OPT"/>
    <property type="match status" value="1"/>
</dbReference>
<dbReference type="InterPro" id="IPR004813">
    <property type="entry name" value="OPT"/>
</dbReference>
<keyword evidence="7 10" id="KW-1133">Transmembrane helix</keyword>
<feature type="transmembrane region" description="Helical" evidence="10">
    <location>
        <begin position="384"/>
        <end position="404"/>
    </location>
</feature>
<feature type="transmembrane region" description="Helical" evidence="10">
    <location>
        <begin position="715"/>
        <end position="733"/>
    </location>
</feature>
<dbReference type="NCBIfam" id="TIGR00727">
    <property type="entry name" value="ISP4_OPT"/>
    <property type="match status" value="1"/>
</dbReference>
<keyword evidence="8 10" id="KW-0472">Membrane</keyword>
<proteinExistence type="inferred from homology"/>
<keyword evidence="3" id="KW-0813">Transport</keyword>
<evidence type="ECO:0000256" key="5">
    <source>
        <dbReference type="ARBA" id="ARBA00022856"/>
    </source>
</evidence>
<keyword evidence="12" id="KW-1185">Reference proteome</keyword>
<comment type="similarity">
    <text evidence="2">Belongs to the oligopeptide OPT transporter family.</text>
</comment>
<feature type="transmembrane region" description="Helical" evidence="10">
    <location>
        <begin position="600"/>
        <end position="621"/>
    </location>
</feature>
<evidence type="ECO:0000256" key="9">
    <source>
        <dbReference type="SAM" id="MobiDB-lite"/>
    </source>
</evidence>
<feature type="transmembrane region" description="Helical" evidence="10">
    <location>
        <begin position="627"/>
        <end position="648"/>
    </location>
</feature>